<organism evidence="1 2">
    <name type="scientific">Megalurothrips usitatus</name>
    <name type="common">bean blossom thrips</name>
    <dbReference type="NCBI Taxonomy" id="439358"/>
    <lineage>
        <taxon>Eukaryota</taxon>
        <taxon>Metazoa</taxon>
        <taxon>Ecdysozoa</taxon>
        <taxon>Arthropoda</taxon>
        <taxon>Hexapoda</taxon>
        <taxon>Insecta</taxon>
        <taxon>Pterygota</taxon>
        <taxon>Neoptera</taxon>
        <taxon>Paraneoptera</taxon>
        <taxon>Thysanoptera</taxon>
        <taxon>Terebrantia</taxon>
        <taxon>Thripoidea</taxon>
        <taxon>Thripidae</taxon>
        <taxon>Megalurothrips</taxon>
    </lineage>
</organism>
<gene>
    <name evidence="1" type="ORF">ONE63_006791</name>
</gene>
<dbReference type="AlphaFoldDB" id="A0AAV7XQ03"/>
<dbReference type="InterPro" id="IPR036047">
    <property type="entry name" value="F-box-like_dom_sf"/>
</dbReference>
<comment type="caution">
    <text evidence="1">The sequence shown here is derived from an EMBL/GenBank/DDBJ whole genome shotgun (WGS) entry which is preliminary data.</text>
</comment>
<dbReference type="EMBL" id="JAPTSV010000004">
    <property type="protein sequence ID" value="KAJ1528376.1"/>
    <property type="molecule type" value="Genomic_DNA"/>
</dbReference>
<proteinExistence type="predicted"/>
<dbReference type="Proteomes" id="UP001075354">
    <property type="component" value="Chromosome 4"/>
</dbReference>
<accession>A0AAV7XQ03</accession>
<reference evidence="1" key="1">
    <citation type="submission" date="2022-12" db="EMBL/GenBank/DDBJ databases">
        <title>Chromosome-level genome assembly of the bean flower thrips Megalurothrips usitatus.</title>
        <authorList>
            <person name="Ma L."/>
            <person name="Liu Q."/>
            <person name="Li H."/>
            <person name="Cai W."/>
        </authorList>
    </citation>
    <scope>NUCLEOTIDE SEQUENCE</scope>
    <source>
        <strain evidence="1">Cailab_2022a</strain>
    </source>
</reference>
<protein>
    <recommendedName>
        <fullName evidence="3">F-box domain-containing protein</fullName>
    </recommendedName>
</protein>
<keyword evidence="2" id="KW-1185">Reference proteome</keyword>
<evidence type="ECO:0008006" key="3">
    <source>
        <dbReference type="Google" id="ProtNLM"/>
    </source>
</evidence>
<sequence length="97" mass="10875">MPPGQVLSLVRDGPTLLDVVPLVCKRWRHLARDAAAWASAELRVRGEYATRDQLVADLRVLLHAPHLRRLELRLSDVYTHQTEEDAMKVGGARIGIS</sequence>
<dbReference type="SUPFAM" id="SSF81383">
    <property type="entry name" value="F-box domain"/>
    <property type="match status" value="1"/>
</dbReference>
<evidence type="ECO:0000313" key="2">
    <source>
        <dbReference type="Proteomes" id="UP001075354"/>
    </source>
</evidence>
<evidence type="ECO:0000313" key="1">
    <source>
        <dbReference type="EMBL" id="KAJ1528376.1"/>
    </source>
</evidence>
<name>A0AAV7XQ03_9NEOP</name>